<evidence type="ECO:0000256" key="2">
    <source>
        <dbReference type="ARBA" id="ARBA00006577"/>
    </source>
</evidence>
<dbReference type="SUPFAM" id="SSF54534">
    <property type="entry name" value="FKBP-like"/>
    <property type="match status" value="1"/>
</dbReference>
<keyword evidence="5 6" id="KW-0413">Isomerase</keyword>
<dbReference type="EMBL" id="VYQF01000013">
    <property type="protein sequence ID" value="KAA9034644.1"/>
    <property type="molecule type" value="Genomic_DNA"/>
</dbReference>
<dbReference type="Proteomes" id="UP000326903">
    <property type="component" value="Unassembled WGS sequence"/>
</dbReference>
<dbReference type="InterPro" id="IPR001179">
    <property type="entry name" value="PPIase_FKBP_dom"/>
</dbReference>
<protein>
    <recommendedName>
        <fullName evidence="3 6">peptidylprolyl isomerase</fullName>
        <ecNumber evidence="3 6">5.2.1.8</ecNumber>
    </recommendedName>
</protein>
<feature type="region of interest" description="Disordered" evidence="7">
    <location>
        <begin position="309"/>
        <end position="333"/>
    </location>
</feature>
<dbReference type="InterPro" id="IPR046357">
    <property type="entry name" value="PPIase_dom_sf"/>
</dbReference>
<comment type="similarity">
    <text evidence="2">Belongs to the FKBP-type PPIase family.</text>
</comment>
<evidence type="ECO:0000256" key="7">
    <source>
        <dbReference type="SAM" id="MobiDB-lite"/>
    </source>
</evidence>
<evidence type="ECO:0000256" key="3">
    <source>
        <dbReference type="ARBA" id="ARBA00013194"/>
    </source>
</evidence>
<accession>A0A5J5IA03</accession>
<dbReference type="RefSeq" id="WP_150417016.1">
    <property type="nucleotide sequence ID" value="NZ_VYQF01000013.1"/>
</dbReference>
<name>A0A5J5IA03_9BACT</name>
<dbReference type="PROSITE" id="PS50059">
    <property type="entry name" value="FKBP_PPIASE"/>
    <property type="match status" value="1"/>
</dbReference>
<keyword evidence="10" id="KW-1185">Reference proteome</keyword>
<evidence type="ECO:0000256" key="6">
    <source>
        <dbReference type="PROSITE-ProRule" id="PRU00277"/>
    </source>
</evidence>
<dbReference type="GO" id="GO:0003755">
    <property type="term" value="F:peptidyl-prolyl cis-trans isomerase activity"/>
    <property type="evidence" value="ECO:0007669"/>
    <property type="project" value="UniProtKB-KW"/>
</dbReference>
<feature type="domain" description="PPIase FKBP-type" evidence="8">
    <location>
        <begin position="205"/>
        <end position="297"/>
    </location>
</feature>
<comment type="caution">
    <text evidence="9">The sequence shown here is derived from an EMBL/GenBank/DDBJ whole genome shotgun (WGS) entry which is preliminary data.</text>
</comment>
<evidence type="ECO:0000313" key="10">
    <source>
        <dbReference type="Proteomes" id="UP000326903"/>
    </source>
</evidence>
<keyword evidence="4 6" id="KW-0697">Rotamase</keyword>
<evidence type="ECO:0000259" key="8">
    <source>
        <dbReference type="PROSITE" id="PS50059"/>
    </source>
</evidence>
<evidence type="ECO:0000313" key="9">
    <source>
        <dbReference type="EMBL" id="KAA9034644.1"/>
    </source>
</evidence>
<dbReference type="EC" id="5.2.1.8" evidence="3 6"/>
<proteinExistence type="inferred from homology"/>
<gene>
    <name evidence="9" type="ORF">FW778_21785</name>
</gene>
<evidence type="ECO:0000256" key="4">
    <source>
        <dbReference type="ARBA" id="ARBA00023110"/>
    </source>
</evidence>
<dbReference type="Gene3D" id="3.10.50.40">
    <property type="match status" value="1"/>
</dbReference>
<organism evidence="9 10">
    <name type="scientific">Ginsengibacter hankyongi</name>
    <dbReference type="NCBI Taxonomy" id="2607284"/>
    <lineage>
        <taxon>Bacteria</taxon>
        <taxon>Pseudomonadati</taxon>
        <taxon>Bacteroidota</taxon>
        <taxon>Chitinophagia</taxon>
        <taxon>Chitinophagales</taxon>
        <taxon>Chitinophagaceae</taxon>
        <taxon>Ginsengibacter</taxon>
    </lineage>
</organism>
<dbReference type="AlphaFoldDB" id="A0A5J5IA03"/>
<sequence>MNKTIGLVALAILLFAVGCKDQNFKKTKRTGIEYKTSGGSGDPVKYGNAIKFQVFQYYNDSLMSSPFDTVAQVIEIDSTKLGPDYTEIFTSARKGDSVFTRMATDSLAKSGPLPPYAKKGAGQYFGYHFKILDIITDPSKVPAIREASMESMRRIDSLSMIKQKSIDDSILTAYLTKNNIKATKTAKGTYVEITNPGTGAAIDSGKAITVDYRGMTLAGKEFDSSYDATGKSVKPFTFVVGQRGSIEGFSDGLVYFKKGGKGKLFIPSYLAYGSRGSGPDILPNTPLMFDVSVVDVLTQDQYRTKMEAQQKEMQEQMKKMQEMQKNTADSNKK</sequence>
<evidence type="ECO:0000256" key="5">
    <source>
        <dbReference type="ARBA" id="ARBA00023235"/>
    </source>
</evidence>
<comment type="catalytic activity">
    <reaction evidence="1 6">
        <text>[protein]-peptidylproline (omega=180) = [protein]-peptidylproline (omega=0)</text>
        <dbReference type="Rhea" id="RHEA:16237"/>
        <dbReference type="Rhea" id="RHEA-COMP:10747"/>
        <dbReference type="Rhea" id="RHEA-COMP:10748"/>
        <dbReference type="ChEBI" id="CHEBI:83833"/>
        <dbReference type="ChEBI" id="CHEBI:83834"/>
        <dbReference type="EC" id="5.2.1.8"/>
    </reaction>
</comment>
<reference evidence="9 10" key="1">
    <citation type="submission" date="2019-09" db="EMBL/GenBank/DDBJ databases">
        <title>Draft genome sequence of Ginsengibacter sp. BR5-29.</title>
        <authorList>
            <person name="Im W.-T."/>
        </authorList>
    </citation>
    <scope>NUCLEOTIDE SEQUENCE [LARGE SCALE GENOMIC DNA]</scope>
    <source>
        <strain evidence="9 10">BR5-29</strain>
    </source>
</reference>
<dbReference type="PROSITE" id="PS51257">
    <property type="entry name" value="PROKAR_LIPOPROTEIN"/>
    <property type="match status" value="1"/>
</dbReference>
<evidence type="ECO:0000256" key="1">
    <source>
        <dbReference type="ARBA" id="ARBA00000971"/>
    </source>
</evidence>
<dbReference type="PANTHER" id="PTHR43811:SF19">
    <property type="entry name" value="39 KDA FK506-BINDING NUCLEAR PROTEIN"/>
    <property type="match status" value="1"/>
</dbReference>
<dbReference type="PANTHER" id="PTHR43811">
    <property type="entry name" value="FKBP-TYPE PEPTIDYL-PROLYL CIS-TRANS ISOMERASE FKPA"/>
    <property type="match status" value="1"/>
</dbReference>
<feature type="compositionally biased region" description="Basic and acidic residues" evidence="7">
    <location>
        <begin position="309"/>
        <end position="322"/>
    </location>
</feature>
<dbReference type="Pfam" id="PF00254">
    <property type="entry name" value="FKBP_C"/>
    <property type="match status" value="1"/>
</dbReference>